<sequence length="73" mass="8144">MEEELIVKDSNGNRLKDGDSVILIKSLPVKGTSVTLKKGMVIKNIKLTDDPKEVDCKADKMRIVLKTEFLKKG</sequence>
<organism evidence="2 3">
    <name type="scientific">Pedobacter insulae</name>
    <dbReference type="NCBI Taxonomy" id="414048"/>
    <lineage>
        <taxon>Bacteria</taxon>
        <taxon>Pseudomonadati</taxon>
        <taxon>Bacteroidota</taxon>
        <taxon>Sphingobacteriia</taxon>
        <taxon>Sphingobacteriales</taxon>
        <taxon>Sphingobacteriaceae</taxon>
        <taxon>Pedobacter</taxon>
    </lineage>
</organism>
<dbReference type="GO" id="GO:0016787">
    <property type="term" value="F:hydrolase activity"/>
    <property type="evidence" value="ECO:0007669"/>
    <property type="project" value="UniProtKB-KW"/>
</dbReference>
<proteinExistence type="predicted"/>
<name>A0A1I2ZRA6_9SPHI</name>
<dbReference type="OrthoDB" id="9810131at2"/>
<evidence type="ECO:0000313" key="3">
    <source>
        <dbReference type="Proteomes" id="UP000199666"/>
    </source>
</evidence>
<dbReference type="NCBIfam" id="TIGR00686">
    <property type="entry name" value="phnA"/>
    <property type="match status" value="1"/>
</dbReference>
<dbReference type="InterPro" id="IPR013988">
    <property type="entry name" value="YjdM_C"/>
</dbReference>
<dbReference type="Pfam" id="PF03831">
    <property type="entry name" value="YjdM"/>
    <property type="match status" value="1"/>
</dbReference>
<dbReference type="Gene3D" id="2.30.30.40">
    <property type="entry name" value="SH3 Domains"/>
    <property type="match status" value="1"/>
</dbReference>
<feature type="domain" description="Protein YjdM C-terminal" evidence="1">
    <location>
        <begin position="7"/>
        <end position="72"/>
    </location>
</feature>
<dbReference type="EMBL" id="FOPP01000011">
    <property type="protein sequence ID" value="SFH40373.1"/>
    <property type="molecule type" value="Genomic_DNA"/>
</dbReference>
<dbReference type="Proteomes" id="UP000199666">
    <property type="component" value="Unassembled WGS sequence"/>
</dbReference>
<dbReference type="RefSeq" id="WP_090996823.1">
    <property type="nucleotide sequence ID" value="NZ_FOPP01000011.1"/>
</dbReference>
<evidence type="ECO:0000313" key="2">
    <source>
        <dbReference type="EMBL" id="SFH40373.1"/>
    </source>
</evidence>
<keyword evidence="2" id="KW-0378">Hydrolase</keyword>
<dbReference type="InterPro" id="IPR004624">
    <property type="entry name" value="YjdM"/>
</dbReference>
<dbReference type="SUPFAM" id="SSF82057">
    <property type="entry name" value="Prokaryotic SH3-related domain"/>
    <property type="match status" value="1"/>
</dbReference>
<protein>
    <submittedName>
        <fullName evidence="2">Phosphonoacetate hydrolase</fullName>
    </submittedName>
</protein>
<gene>
    <name evidence="2" type="ORF">SAMN04489864_11138</name>
</gene>
<keyword evidence="3" id="KW-1185">Reference proteome</keyword>
<accession>A0A1I2ZRA6</accession>
<reference evidence="2 3" key="1">
    <citation type="submission" date="2016-10" db="EMBL/GenBank/DDBJ databases">
        <authorList>
            <person name="de Groot N.N."/>
        </authorList>
    </citation>
    <scope>NUCLEOTIDE SEQUENCE [LARGE SCALE GENOMIC DNA]</scope>
    <source>
        <strain evidence="2 3">DSM 18684</strain>
    </source>
</reference>
<dbReference type="AlphaFoldDB" id="A0A1I2ZRA6"/>
<evidence type="ECO:0000259" key="1">
    <source>
        <dbReference type="Pfam" id="PF03831"/>
    </source>
</evidence>